<accession>A0ABN0UED2</accession>
<dbReference type="PROSITE" id="PS50043">
    <property type="entry name" value="HTH_LUXR_2"/>
    <property type="match status" value="1"/>
</dbReference>
<dbReference type="PANTHER" id="PTHR16305:SF35">
    <property type="entry name" value="TRANSCRIPTIONAL ACTIVATOR DOMAIN"/>
    <property type="match status" value="1"/>
</dbReference>
<dbReference type="InterPro" id="IPR027417">
    <property type="entry name" value="P-loop_NTPase"/>
</dbReference>
<dbReference type="SUPFAM" id="SSF46894">
    <property type="entry name" value="C-terminal effector domain of the bipartite response regulators"/>
    <property type="match status" value="1"/>
</dbReference>
<name>A0ABN0UED2_9ACTN</name>
<dbReference type="InterPro" id="IPR036388">
    <property type="entry name" value="WH-like_DNA-bd_sf"/>
</dbReference>
<proteinExistence type="predicted"/>
<reference evidence="4 5" key="1">
    <citation type="journal article" date="2019" name="Int. J. Syst. Evol. Microbiol.">
        <title>The Global Catalogue of Microorganisms (GCM) 10K type strain sequencing project: providing services to taxonomists for standard genome sequencing and annotation.</title>
        <authorList>
            <consortium name="The Broad Institute Genomics Platform"/>
            <consortium name="The Broad Institute Genome Sequencing Center for Infectious Disease"/>
            <person name="Wu L."/>
            <person name="Ma J."/>
        </authorList>
    </citation>
    <scope>NUCLEOTIDE SEQUENCE [LARGE SCALE GENOMIC DNA]</scope>
    <source>
        <strain evidence="4 5">JCM 10425</strain>
    </source>
</reference>
<dbReference type="Gene3D" id="1.10.10.10">
    <property type="entry name" value="Winged helix-like DNA-binding domain superfamily/Winged helix DNA-binding domain"/>
    <property type="match status" value="1"/>
</dbReference>
<dbReference type="InterPro" id="IPR011990">
    <property type="entry name" value="TPR-like_helical_dom_sf"/>
</dbReference>
<dbReference type="Proteomes" id="UP001500967">
    <property type="component" value="Unassembled WGS sequence"/>
</dbReference>
<keyword evidence="5" id="KW-1185">Reference proteome</keyword>
<dbReference type="InterPro" id="IPR000792">
    <property type="entry name" value="Tscrpt_reg_LuxR_C"/>
</dbReference>
<dbReference type="RefSeq" id="WP_344650012.1">
    <property type="nucleotide sequence ID" value="NZ_BAAAGX010000014.1"/>
</dbReference>
<evidence type="ECO:0000313" key="5">
    <source>
        <dbReference type="Proteomes" id="UP001500967"/>
    </source>
</evidence>
<sequence>MQGRLEERQLLKSIVGRVRTGSSATLVLVGEAGIGKTRLLDSVAEAADGVRIARTGGAEAETHLGYAGLHRLLRPFLDRLDRLPAPQRTALATAFGRVGGPAPDLFLVGLATLTLLADVAADASVVGLVDDAQWLDPESLAVLAFVGRRLDADGIGLLIGVRDDPAALAVLRGLPVHPLTGLSDDDAERLIVSTAGARLDPHVTGRIVAETGGNPLALLEVTGALSTEQLAGASVLPEHLPIGERLEAHFAGRLRTLPPDTRRLVLLLAAAPADDEAVLWLAAARLGLDPTALDAAISAGVVRGQAVRHPLIRSAVYGAASPAERRAVHAALGDVTERADRRAWHRAESVAGLDDTVAAELEQAADGARGFAARAALLVRAAELTSDAPHRAERFLAAARTFVVVGDTAAAARRLEQATPWLTRPSALAAAERVRATVEWYGNGIAARAPAILLDAVETHGPLDERTTRAMLWEAMSAGVLAGRYTERVTPVDIARAALRLPPGGTTVADRVLDAFATRIAGDYTEAAPLLRAAVAAMRTDDVVDGVGAEAAVGSWAALDLWDDDGLGAVLTRMDASQRAQGALQALVSTLPTLTLWKVAIGRFAEAAAHLDETAELCAAIGAPPRDDAHRVELFAWQGREDETRAAADLALRVWGAQLRYSALEAHALYALVVLELGLGRYREALDAAERLLTDDPPGEGNRVLADAVEAAVRAGEHAAAQFAFTRLAARAPVSGTPWALGLLARCRALLAAPGDAESLYKESVEQLERTSVRTDLARTHLLYGEWLRRQGRRTDARDQLRVAHEQFTAMGAAAFATRAEHELRATGASVRKRTPATDVRLTAQELQVARLASRGATNAEIATRLFVTASTVEYHLNKTFRKLNITSRRQLAGVLDP</sequence>
<evidence type="ECO:0000259" key="3">
    <source>
        <dbReference type="PROSITE" id="PS50043"/>
    </source>
</evidence>
<dbReference type="CDD" id="cd06170">
    <property type="entry name" value="LuxR_C_like"/>
    <property type="match status" value="1"/>
</dbReference>
<dbReference type="Pfam" id="PF13191">
    <property type="entry name" value="AAA_16"/>
    <property type="match status" value="1"/>
</dbReference>
<comment type="caution">
    <text evidence="4">The sequence shown here is derived from an EMBL/GenBank/DDBJ whole genome shotgun (WGS) entry which is preliminary data.</text>
</comment>
<gene>
    <name evidence="4" type="ORF">GCM10009539_36390</name>
</gene>
<evidence type="ECO:0000256" key="1">
    <source>
        <dbReference type="ARBA" id="ARBA00022741"/>
    </source>
</evidence>
<protein>
    <submittedName>
        <fullName evidence="4">LuxR family transcriptional regulator</fullName>
    </submittedName>
</protein>
<dbReference type="PANTHER" id="PTHR16305">
    <property type="entry name" value="TESTICULAR SOLUBLE ADENYLYL CYCLASE"/>
    <property type="match status" value="1"/>
</dbReference>
<keyword evidence="1" id="KW-0547">Nucleotide-binding</keyword>
<dbReference type="Pfam" id="PF00196">
    <property type="entry name" value="GerE"/>
    <property type="match status" value="1"/>
</dbReference>
<evidence type="ECO:0000313" key="4">
    <source>
        <dbReference type="EMBL" id="GAA0247825.1"/>
    </source>
</evidence>
<evidence type="ECO:0000256" key="2">
    <source>
        <dbReference type="ARBA" id="ARBA00022840"/>
    </source>
</evidence>
<dbReference type="InterPro" id="IPR016032">
    <property type="entry name" value="Sig_transdc_resp-reg_C-effctor"/>
</dbReference>
<dbReference type="SUPFAM" id="SSF52540">
    <property type="entry name" value="P-loop containing nucleoside triphosphate hydrolases"/>
    <property type="match status" value="1"/>
</dbReference>
<dbReference type="InterPro" id="IPR041664">
    <property type="entry name" value="AAA_16"/>
</dbReference>
<keyword evidence="2" id="KW-0067">ATP-binding</keyword>
<dbReference type="EMBL" id="BAAAGX010000014">
    <property type="protein sequence ID" value="GAA0247825.1"/>
    <property type="molecule type" value="Genomic_DNA"/>
</dbReference>
<dbReference type="SMART" id="SM00421">
    <property type="entry name" value="HTH_LUXR"/>
    <property type="match status" value="1"/>
</dbReference>
<dbReference type="Gene3D" id="1.25.40.10">
    <property type="entry name" value="Tetratricopeptide repeat domain"/>
    <property type="match status" value="1"/>
</dbReference>
<dbReference type="PRINTS" id="PR00038">
    <property type="entry name" value="HTHLUXR"/>
</dbReference>
<feature type="domain" description="HTH luxR-type" evidence="3">
    <location>
        <begin position="835"/>
        <end position="898"/>
    </location>
</feature>
<organism evidence="4 5">
    <name type="scientific">Cryptosporangium japonicum</name>
    <dbReference type="NCBI Taxonomy" id="80872"/>
    <lineage>
        <taxon>Bacteria</taxon>
        <taxon>Bacillati</taxon>
        <taxon>Actinomycetota</taxon>
        <taxon>Actinomycetes</taxon>
        <taxon>Cryptosporangiales</taxon>
        <taxon>Cryptosporangiaceae</taxon>
        <taxon>Cryptosporangium</taxon>
    </lineage>
</organism>
<dbReference type="SUPFAM" id="SSF48452">
    <property type="entry name" value="TPR-like"/>
    <property type="match status" value="1"/>
</dbReference>